<dbReference type="AlphaFoldDB" id="A0A381S7U6"/>
<keyword evidence="14" id="KW-0175">Coiled coil</keyword>
<evidence type="ECO:0000256" key="6">
    <source>
        <dbReference type="ARBA" id="ARBA00022547"/>
    </source>
</evidence>
<evidence type="ECO:0000256" key="11">
    <source>
        <dbReference type="ARBA" id="ARBA00023136"/>
    </source>
</evidence>
<keyword evidence="9 15" id="KW-1133">Transmembrane helix</keyword>
<evidence type="ECO:0000256" key="14">
    <source>
        <dbReference type="SAM" id="Coils"/>
    </source>
</evidence>
<dbReference type="HAMAP" id="MF_01398">
    <property type="entry name" value="ATP_synth_b_bprime"/>
    <property type="match status" value="1"/>
</dbReference>
<dbReference type="GO" id="GO:0045259">
    <property type="term" value="C:proton-transporting ATP synthase complex"/>
    <property type="evidence" value="ECO:0007669"/>
    <property type="project" value="UniProtKB-KW"/>
</dbReference>
<evidence type="ECO:0000256" key="3">
    <source>
        <dbReference type="ARBA" id="ARBA00005513"/>
    </source>
</evidence>
<reference evidence="16" key="1">
    <citation type="submission" date="2018-05" db="EMBL/GenBank/DDBJ databases">
        <authorList>
            <person name="Lanie J.A."/>
            <person name="Ng W.-L."/>
            <person name="Kazmierczak K.M."/>
            <person name="Andrzejewski T.M."/>
            <person name="Davidsen T.M."/>
            <person name="Wayne K.J."/>
            <person name="Tettelin H."/>
            <person name="Glass J.I."/>
            <person name="Rusch D."/>
            <person name="Podicherti R."/>
            <person name="Tsui H.-C.T."/>
            <person name="Winkler M.E."/>
        </authorList>
    </citation>
    <scope>NUCLEOTIDE SEQUENCE</scope>
</reference>
<keyword evidence="5" id="KW-1003">Cell membrane</keyword>
<evidence type="ECO:0000256" key="8">
    <source>
        <dbReference type="ARBA" id="ARBA00022781"/>
    </source>
</evidence>
<dbReference type="Pfam" id="PF00430">
    <property type="entry name" value="ATP-synt_B"/>
    <property type="match status" value="1"/>
</dbReference>
<keyword evidence="12" id="KW-0066">ATP synthesis</keyword>
<evidence type="ECO:0000256" key="2">
    <source>
        <dbReference type="ARBA" id="ARBA00004308"/>
    </source>
</evidence>
<keyword evidence="7 15" id="KW-0812">Transmembrane</keyword>
<dbReference type="InterPro" id="IPR005864">
    <property type="entry name" value="ATP_synth_F0_bsu_bac"/>
</dbReference>
<evidence type="ECO:0000256" key="10">
    <source>
        <dbReference type="ARBA" id="ARBA00023065"/>
    </source>
</evidence>
<dbReference type="PANTHER" id="PTHR33445:SF1">
    <property type="entry name" value="ATP SYNTHASE SUBUNIT B"/>
    <property type="match status" value="1"/>
</dbReference>
<evidence type="ECO:0000256" key="5">
    <source>
        <dbReference type="ARBA" id="ARBA00022475"/>
    </source>
</evidence>
<evidence type="ECO:0000256" key="15">
    <source>
        <dbReference type="SAM" id="Phobius"/>
    </source>
</evidence>
<dbReference type="InterPro" id="IPR028987">
    <property type="entry name" value="ATP_synth_B-like_membr_sf"/>
</dbReference>
<dbReference type="NCBIfam" id="NF011041">
    <property type="entry name" value="PRK14471.1"/>
    <property type="match status" value="1"/>
</dbReference>
<keyword evidence="11 15" id="KW-0472">Membrane</keyword>
<comment type="function">
    <text evidence="13">F(1)F(0) ATP synthase produces ATP from ADP in the presence of a proton or sodium gradient. F-type ATPases consist of two structural domains, F(1) containing the extramembraneous catalytic core and F(0) containing the membrane proton channel, linked together by a central stalk and a peripheral stalk. During catalysis, ATP synthesis in the catalytic domain of F(1) is coupled via a rotary mechanism of the central stalk subunits to proton translocation.</text>
</comment>
<evidence type="ECO:0000256" key="13">
    <source>
        <dbReference type="ARBA" id="ARBA00025198"/>
    </source>
</evidence>
<dbReference type="GO" id="GO:0015986">
    <property type="term" value="P:proton motive force-driven ATP synthesis"/>
    <property type="evidence" value="ECO:0007669"/>
    <property type="project" value="InterPro"/>
</dbReference>
<evidence type="ECO:0000256" key="7">
    <source>
        <dbReference type="ARBA" id="ARBA00022692"/>
    </source>
</evidence>
<dbReference type="SUPFAM" id="SSF81573">
    <property type="entry name" value="F1F0 ATP synthase subunit B, membrane domain"/>
    <property type="match status" value="1"/>
</dbReference>
<keyword evidence="4" id="KW-0813">Transport</keyword>
<accession>A0A381S7U6</accession>
<organism evidence="16">
    <name type="scientific">marine metagenome</name>
    <dbReference type="NCBI Taxonomy" id="408172"/>
    <lineage>
        <taxon>unclassified sequences</taxon>
        <taxon>metagenomes</taxon>
        <taxon>ecological metagenomes</taxon>
    </lineage>
</organism>
<dbReference type="InterPro" id="IPR050059">
    <property type="entry name" value="ATP_synthase_B_chain"/>
</dbReference>
<protein>
    <submittedName>
        <fullName evidence="16">Uncharacterized protein</fullName>
    </submittedName>
</protein>
<dbReference type="Gene3D" id="1.20.5.620">
    <property type="entry name" value="F1F0 ATP synthase subunit B, membrane domain"/>
    <property type="match status" value="1"/>
</dbReference>
<dbReference type="GO" id="GO:0046961">
    <property type="term" value="F:proton-transporting ATPase activity, rotational mechanism"/>
    <property type="evidence" value="ECO:0007669"/>
    <property type="project" value="TreeGrafter"/>
</dbReference>
<name>A0A381S7U6_9ZZZZ</name>
<evidence type="ECO:0000256" key="1">
    <source>
        <dbReference type="ARBA" id="ARBA00004167"/>
    </source>
</evidence>
<sequence>MDLVTPDVGLLFWTLVSFTILYLILRKFAWGPILGAVKEREESIKAALDAADNAKKEMENLKADNEKILNEAKIERETMLKEAREMKSKLISDAEDEAKIKAKKMVEAAKTAIQNEKNSAMNELKNTVVDLSVGIAEKLISEELADKDKQLKMIEEILDGSKLK</sequence>
<evidence type="ECO:0000256" key="4">
    <source>
        <dbReference type="ARBA" id="ARBA00022448"/>
    </source>
</evidence>
<dbReference type="CDD" id="cd06503">
    <property type="entry name" value="ATP-synt_Fo_b"/>
    <property type="match status" value="1"/>
</dbReference>
<keyword evidence="8" id="KW-0375">Hydrogen ion transport</keyword>
<comment type="subcellular location">
    <subcellularLocation>
        <location evidence="2">Endomembrane system</location>
    </subcellularLocation>
    <subcellularLocation>
        <location evidence="1">Membrane</location>
        <topology evidence="1">Single-pass membrane protein</topology>
    </subcellularLocation>
</comment>
<dbReference type="InterPro" id="IPR002146">
    <property type="entry name" value="ATP_synth_b/b'su_bac/chlpt"/>
</dbReference>
<dbReference type="NCBIfam" id="TIGR01144">
    <property type="entry name" value="ATP_synt_b"/>
    <property type="match status" value="1"/>
</dbReference>
<dbReference type="PANTHER" id="PTHR33445">
    <property type="entry name" value="ATP SYNTHASE SUBUNIT B', CHLOROPLASTIC"/>
    <property type="match status" value="1"/>
</dbReference>
<feature type="coiled-coil region" evidence="14">
    <location>
        <begin position="37"/>
        <end position="89"/>
    </location>
</feature>
<proteinExistence type="inferred from homology"/>
<evidence type="ECO:0000256" key="9">
    <source>
        <dbReference type="ARBA" id="ARBA00022989"/>
    </source>
</evidence>
<evidence type="ECO:0000256" key="12">
    <source>
        <dbReference type="ARBA" id="ARBA00023310"/>
    </source>
</evidence>
<evidence type="ECO:0000313" key="16">
    <source>
        <dbReference type="EMBL" id="SVA00162.1"/>
    </source>
</evidence>
<keyword evidence="10" id="KW-0406">Ion transport</keyword>
<gene>
    <name evidence="16" type="ORF">METZ01_LOCUS53016</name>
</gene>
<dbReference type="GO" id="GO:0012505">
    <property type="term" value="C:endomembrane system"/>
    <property type="evidence" value="ECO:0007669"/>
    <property type="project" value="UniProtKB-SubCell"/>
</dbReference>
<keyword evidence="6" id="KW-0138">CF(0)</keyword>
<comment type="similarity">
    <text evidence="3">Belongs to the ATPase B chain family.</text>
</comment>
<dbReference type="EMBL" id="UINC01002773">
    <property type="protein sequence ID" value="SVA00162.1"/>
    <property type="molecule type" value="Genomic_DNA"/>
</dbReference>
<feature type="transmembrane region" description="Helical" evidence="15">
    <location>
        <begin position="6"/>
        <end position="25"/>
    </location>
</feature>